<dbReference type="Pfam" id="PF06224">
    <property type="entry name" value="AlkZ-like"/>
    <property type="match status" value="1"/>
</dbReference>
<accession>A0A1A3L161</accession>
<feature type="region of interest" description="Disordered" evidence="1">
    <location>
        <begin position="91"/>
        <end position="128"/>
    </location>
</feature>
<protein>
    <recommendedName>
        <fullName evidence="4">Cytoplasmic protein</fullName>
    </recommendedName>
</protein>
<organism evidence="2 3">
    <name type="scientific">Mycobacterium asiaticum</name>
    <dbReference type="NCBI Taxonomy" id="1790"/>
    <lineage>
        <taxon>Bacteria</taxon>
        <taxon>Bacillati</taxon>
        <taxon>Actinomycetota</taxon>
        <taxon>Actinomycetes</taxon>
        <taxon>Mycobacteriales</taxon>
        <taxon>Mycobacteriaceae</taxon>
        <taxon>Mycobacterium</taxon>
    </lineage>
</organism>
<dbReference type="PANTHER" id="PTHR30528:SF0">
    <property type="entry name" value="CYTOPLASMIC PROTEIN"/>
    <property type="match status" value="1"/>
</dbReference>
<name>A0A1A3L161_MYCAS</name>
<sequence length="451" mass="49793">MAILGAVSTRNGRLTAAQARRIAVAAQGFSEPRPGGPITRAHLRRLISRIQVLQLDSVSVAVRAHYAPVFSRLGPYDRDVLDRAAWGPTTMRAGKRAEEESDKSSGGPTTMRAGKRAEEESDKSSRGPTKGRLLVEYWAHEAALMAVDDWPLLRWRMREYRHGRWGKHIVQANPQLLDDVVAAVTELGPSTAGQIEAHLAAEPRRGKGPWWNRSDTKWVAEALFASGVLTTATRVGFARHYDLVERVLPAEVLARQVDDEEAVRELALRAATALGVATEADIRDYFRLSAKQIKPAIADLVAAGEIEPVGVDGWAAPAYLRAGRTVPRLDRGTALLCPFDPLIFFRPRVERIFHFHYRIEIYTPAAQRQYGYYVWPLLLDGHLVARVDLKADRAADTLRVVGAFGEPDVPRATVAAALAGELQSMARWLGLGDVTVSDRGDLAADLRRQCR</sequence>
<proteinExistence type="predicted"/>
<evidence type="ECO:0008006" key="4">
    <source>
        <dbReference type="Google" id="ProtNLM"/>
    </source>
</evidence>
<dbReference type="Proteomes" id="UP000093925">
    <property type="component" value="Unassembled WGS sequence"/>
</dbReference>
<dbReference type="InterPro" id="IPR009351">
    <property type="entry name" value="AlkZ-like"/>
</dbReference>
<dbReference type="PANTHER" id="PTHR30528">
    <property type="entry name" value="CYTOPLASMIC PROTEIN"/>
    <property type="match status" value="1"/>
</dbReference>
<gene>
    <name evidence="2" type="ORF">A5640_02640</name>
</gene>
<evidence type="ECO:0000313" key="3">
    <source>
        <dbReference type="Proteomes" id="UP000093925"/>
    </source>
</evidence>
<feature type="compositionally biased region" description="Basic and acidic residues" evidence="1">
    <location>
        <begin position="115"/>
        <end position="125"/>
    </location>
</feature>
<evidence type="ECO:0000313" key="2">
    <source>
        <dbReference type="EMBL" id="OBJ90990.1"/>
    </source>
</evidence>
<dbReference type="EMBL" id="LZLM01000002">
    <property type="protein sequence ID" value="OBJ90990.1"/>
    <property type="molecule type" value="Genomic_DNA"/>
</dbReference>
<reference evidence="2 3" key="1">
    <citation type="submission" date="2016-06" db="EMBL/GenBank/DDBJ databases">
        <authorList>
            <person name="Kjaerup R.B."/>
            <person name="Dalgaard T.S."/>
            <person name="Juul-Madsen H.R."/>
        </authorList>
    </citation>
    <scope>NUCLEOTIDE SEQUENCE [LARGE SCALE GENOMIC DNA]</scope>
    <source>
        <strain evidence="2 3">1276495.2</strain>
    </source>
</reference>
<dbReference type="AlphaFoldDB" id="A0A1A3L161"/>
<evidence type="ECO:0000256" key="1">
    <source>
        <dbReference type="SAM" id="MobiDB-lite"/>
    </source>
</evidence>
<comment type="caution">
    <text evidence="2">The sequence shown here is derived from an EMBL/GenBank/DDBJ whole genome shotgun (WGS) entry which is preliminary data.</text>
</comment>